<dbReference type="Proteomes" id="UP000194012">
    <property type="component" value="Unassembled WGS sequence"/>
</dbReference>
<sequence>MTAQSPRGVNPQSYLPHVESELEGHAPADASSTDEAVENAMATIRDILTEERRTTSRRSLPDLAPGALASHLVARPKRGPQKAKKAAGKLTKTFKLGGMFKSGDPMARLKATRIKPRHALWVLPFGVVMVWPTFVLATLFVGFWLVVLGAAVFGIEGMKDLRAKALAVLPDSWAMPRDWPPLTLRREVEPDPFEHRPDPFERISLEPQ</sequence>
<keyword evidence="2" id="KW-0812">Transmembrane</keyword>
<accession>A0A1X6ZX50</accession>
<protein>
    <submittedName>
        <fullName evidence="3">Uncharacterized protein</fullName>
    </submittedName>
</protein>
<feature type="transmembrane region" description="Helical" evidence="2">
    <location>
        <begin position="130"/>
        <end position="155"/>
    </location>
</feature>
<evidence type="ECO:0000313" key="3">
    <source>
        <dbReference type="EMBL" id="SLN64160.1"/>
    </source>
</evidence>
<keyword evidence="2" id="KW-0472">Membrane</keyword>
<dbReference type="EMBL" id="FWFJ01000034">
    <property type="protein sequence ID" value="SLN64160.1"/>
    <property type="molecule type" value="Genomic_DNA"/>
</dbReference>
<proteinExistence type="predicted"/>
<keyword evidence="2" id="KW-1133">Transmembrane helix</keyword>
<dbReference type="RefSeq" id="WP_085827924.1">
    <property type="nucleotide sequence ID" value="NZ_FWFJ01000034.1"/>
</dbReference>
<dbReference type="OrthoDB" id="7743081at2"/>
<dbReference type="AlphaFoldDB" id="A0A1X6ZX50"/>
<reference evidence="4" key="1">
    <citation type="submission" date="2017-03" db="EMBL/GenBank/DDBJ databases">
        <authorList>
            <person name="Rodrigo-Torres L."/>
            <person name="Arahal R.D."/>
            <person name="Lucena T."/>
        </authorList>
    </citation>
    <scope>NUCLEOTIDE SEQUENCE [LARGE SCALE GENOMIC DNA]</scope>
    <source>
        <strain evidence="4">CECT 8370</strain>
    </source>
</reference>
<evidence type="ECO:0000256" key="2">
    <source>
        <dbReference type="SAM" id="Phobius"/>
    </source>
</evidence>
<organism evidence="3 4">
    <name type="scientific">Roseovarius gaetbuli</name>
    <dbReference type="NCBI Taxonomy" id="1356575"/>
    <lineage>
        <taxon>Bacteria</taxon>
        <taxon>Pseudomonadati</taxon>
        <taxon>Pseudomonadota</taxon>
        <taxon>Alphaproteobacteria</taxon>
        <taxon>Rhodobacterales</taxon>
        <taxon>Roseobacteraceae</taxon>
        <taxon>Roseovarius</taxon>
    </lineage>
</organism>
<feature type="region of interest" description="Disordered" evidence="1">
    <location>
        <begin position="1"/>
        <end position="36"/>
    </location>
</feature>
<keyword evidence="4" id="KW-1185">Reference proteome</keyword>
<feature type="region of interest" description="Disordered" evidence="1">
    <location>
        <begin position="189"/>
        <end position="208"/>
    </location>
</feature>
<name>A0A1X6ZX50_9RHOB</name>
<gene>
    <name evidence="3" type="ORF">ROG8370_02965</name>
</gene>
<feature type="compositionally biased region" description="Polar residues" evidence="1">
    <location>
        <begin position="1"/>
        <end position="13"/>
    </location>
</feature>
<evidence type="ECO:0000256" key="1">
    <source>
        <dbReference type="SAM" id="MobiDB-lite"/>
    </source>
</evidence>
<evidence type="ECO:0000313" key="4">
    <source>
        <dbReference type="Proteomes" id="UP000194012"/>
    </source>
</evidence>